<feature type="domain" description="Acyclic terpene utilisation N-terminal" evidence="1">
    <location>
        <begin position="8"/>
        <end position="482"/>
    </location>
</feature>
<organism evidence="3">
    <name type="scientific">Rhizopus microsporus var. microsporus</name>
    <dbReference type="NCBI Taxonomy" id="86635"/>
    <lineage>
        <taxon>Eukaryota</taxon>
        <taxon>Fungi</taxon>
        <taxon>Fungi incertae sedis</taxon>
        <taxon>Mucoromycota</taxon>
        <taxon>Mucoromycotina</taxon>
        <taxon>Mucoromycetes</taxon>
        <taxon>Mucorales</taxon>
        <taxon>Mucorineae</taxon>
        <taxon>Rhizopodaceae</taxon>
        <taxon>Rhizopus</taxon>
    </lineage>
</organism>
<reference evidence="3" key="1">
    <citation type="journal article" date="2016" name="Proc. Natl. Acad. Sci. U.S.A.">
        <title>Lipid metabolic changes in an early divergent fungus govern the establishment of a mutualistic symbiosis with endobacteria.</title>
        <authorList>
            <person name="Lastovetsky O.A."/>
            <person name="Gaspar M.L."/>
            <person name="Mondo S.J."/>
            <person name="LaButti K.M."/>
            <person name="Sandor L."/>
            <person name="Grigoriev I.V."/>
            <person name="Henry S.A."/>
            <person name="Pawlowska T.E."/>
        </authorList>
    </citation>
    <scope>NUCLEOTIDE SEQUENCE [LARGE SCALE GENOMIC DNA]</scope>
    <source>
        <strain evidence="3">ATCC 52814</strain>
    </source>
</reference>
<dbReference type="OrthoDB" id="10265871at2759"/>
<gene>
    <name evidence="3" type="ORF">BCV72DRAFT_333133</name>
</gene>
<sequence length="639" mass="68616">MSISDRPVRIGCYSAFWGDSVAAAVQLVEHEGKNLNYLVADYLAEITMGILAARRQRRIMMGKDTDRGADYIAEFLTLALSKILPDIARNGTKVITNAGGLDPVGCKKAIEALLNKMGIQNIKVAAVWGDDVLSDKEDKTLGAFKGAHPFSTLSVTEHNLDADRLPSNDEPIVSLNAYLGAKGIAAALDEGAHIVVTGRVVDSALVVGPLIHEFGWKEETTEKYYDLLASASLAGHIIECGCQATGGNFTDWHLAAQSPYGGYANMGYPIVEFTRSGSFVVTKPEKTGGLVTPATVSEQMLYEILDPALYLLPDVILDMRQVTLAQIGPNRVLVSGAKGRQPTPFLKCSGIFMDGFKISIELLIGGIDAKKKALAVGEAVIRRVQGMYKKMGFSDFRGYNIETIGAESLFGPHTKASNSREVMLRLTAHHDNPKALGLVALETIPSATCMAPGITGSGTGRPRPVPNLVHFPLLVPKSQVTTYYVAGSGPEKSVPWGSWDSSMSYSKPLHVPAIPEITPRKPLVKTALINVAYGRSGDKGDVCNIGIIARDPKYLPYIKRSITAEAVANHMKHLCKGSVVRFELPGSHAFNFVLTHSLGGGGLSSLLIDRQGKTFAQICLSGLYVELPASMIPEEAAKL</sequence>
<name>A0A1X0RE77_RHIZD</name>
<feature type="domain" description="AtuA-like ferredoxin-fold" evidence="2">
    <location>
        <begin position="527"/>
        <end position="620"/>
    </location>
</feature>
<dbReference type="InterPro" id="IPR056362">
    <property type="entry name" value="AtuA-like_ferredoxin_dom"/>
</dbReference>
<dbReference type="AlphaFoldDB" id="A0A1X0RE77"/>
<dbReference type="VEuPathDB" id="FungiDB:BCV72DRAFT_333133"/>
<evidence type="ECO:0000259" key="2">
    <source>
        <dbReference type="Pfam" id="PF23544"/>
    </source>
</evidence>
<dbReference type="PANTHER" id="PTHR47708">
    <property type="match status" value="1"/>
</dbReference>
<accession>A0A1X0RE77</accession>
<evidence type="ECO:0000313" key="3">
    <source>
        <dbReference type="EMBL" id="ORE10316.1"/>
    </source>
</evidence>
<dbReference type="Proteomes" id="UP000242414">
    <property type="component" value="Unassembled WGS sequence"/>
</dbReference>
<protein>
    <submittedName>
        <fullName evidence="3">DUF1446-domain-containing protein</fullName>
    </submittedName>
</protein>
<dbReference type="Pfam" id="PF23544">
    <property type="entry name" value="AtuA_ferredoxin"/>
    <property type="match status" value="1"/>
</dbReference>
<dbReference type="EMBL" id="KV921867">
    <property type="protein sequence ID" value="ORE10316.1"/>
    <property type="molecule type" value="Genomic_DNA"/>
</dbReference>
<evidence type="ECO:0000259" key="1">
    <source>
        <dbReference type="Pfam" id="PF07287"/>
    </source>
</evidence>
<dbReference type="Pfam" id="PF07287">
    <property type="entry name" value="AtuA"/>
    <property type="match status" value="1"/>
</dbReference>
<dbReference type="PANTHER" id="PTHR47708:SF2">
    <property type="entry name" value="SI:CH73-132F6.5"/>
    <property type="match status" value="1"/>
</dbReference>
<proteinExistence type="predicted"/>
<dbReference type="InterPro" id="IPR010839">
    <property type="entry name" value="AtuA_N"/>
</dbReference>